<evidence type="ECO:0000313" key="5">
    <source>
        <dbReference type="EMBL" id="SJN43292.1"/>
    </source>
</evidence>
<proteinExistence type="inferred from homology"/>
<gene>
    <name evidence="5" type="ORF">FM114_14170</name>
</gene>
<dbReference type="PANTHER" id="PTHR43391">
    <property type="entry name" value="RETINOL DEHYDROGENASE-RELATED"/>
    <property type="match status" value="1"/>
</dbReference>
<dbReference type="EMBL" id="FUKQ01000052">
    <property type="protein sequence ID" value="SJN43292.1"/>
    <property type="molecule type" value="Genomic_DNA"/>
</dbReference>
<dbReference type="SMART" id="SM00822">
    <property type="entry name" value="PKS_KR"/>
    <property type="match status" value="1"/>
</dbReference>
<dbReference type="NCBIfam" id="NF005912">
    <property type="entry name" value="PRK07904.1"/>
    <property type="match status" value="1"/>
</dbReference>
<feature type="domain" description="Ketoreductase" evidence="4">
    <location>
        <begin position="2"/>
        <end position="197"/>
    </location>
</feature>
<dbReference type="PANTHER" id="PTHR43391:SF14">
    <property type="entry name" value="DEHYDROGENASE_REDUCTASE SDR FAMILY PROTEIN 7-LIKE"/>
    <property type="match status" value="1"/>
</dbReference>
<reference evidence="5 6" key="1">
    <citation type="submission" date="2017-02" db="EMBL/GenBank/DDBJ databases">
        <authorList>
            <person name="Peterson S.W."/>
        </authorList>
    </citation>
    <scope>NUCLEOTIDE SEQUENCE [LARGE SCALE GENOMIC DNA]</scope>
    <source>
        <strain evidence="5 6">LSP_Lj1</strain>
    </source>
</reference>
<name>A0A1R4KG98_9ACTN</name>
<dbReference type="Proteomes" id="UP000188342">
    <property type="component" value="Unassembled WGS sequence"/>
</dbReference>
<dbReference type="STRING" id="1255658.FM114_14170"/>
<dbReference type="InterPro" id="IPR036291">
    <property type="entry name" value="NAD(P)-bd_dom_sf"/>
</dbReference>
<dbReference type="PRINTS" id="PR00081">
    <property type="entry name" value="GDHRDH"/>
</dbReference>
<dbReference type="GO" id="GO:0016491">
    <property type="term" value="F:oxidoreductase activity"/>
    <property type="evidence" value="ECO:0007669"/>
    <property type="project" value="UniProtKB-KW"/>
</dbReference>
<sequence>MSAILLLGGRSGIGLAIVEALLAEHPGAEVLLARRPRADAEAEDIALAERMRVAGAGVVQAVDFDAQAFEGHEALVDSVFAEHQVSHAVVAFGVLGDQEEAWTDVVAAQRLLTVNSTAAVGIGVALANAMRRQASGKIIALSSVAGVRVRRSNFVYGASKAAMDAFYLNLGAALEGSGVRVLVVRPGAVATGMIAGNKPVAFTVEASQVAEATMRGLAAGKDVVHVPSLFGPGMALAALVPRVLWRRLPI</sequence>
<dbReference type="InterPro" id="IPR002347">
    <property type="entry name" value="SDR_fam"/>
</dbReference>
<dbReference type="SUPFAM" id="SSF51735">
    <property type="entry name" value="NAD(P)-binding Rossmann-fold domains"/>
    <property type="match status" value="1"/>
</dbReference>
<organism evidence="5 6">
    <name type="scientific">Luteococcus japonicus LSP_Lj1</name>
    <dbReference type="NCBI Taxonomy" id="1255658"/>
    <lineage>
        <taxon>Bacteria</taxon>
        <taxon>Bacillati</taxon>
        <taxon>Actinomycetota</taxon>
        <taxon>Actinomycetes</taxon>
        <taxon>Propionibacteriales</taxon>
        <taxon>Propionibacteriaceae</taxon>
        <taxon>Luteococcus</taxon>
    </lineage>
</organism>
<dbReference type="Pfam" id="PF00106">
    <property type="entry name" value="adh_short"/>
    <property type="match status" value="1"/>
</dbReference>
<dbReference type="AlphaFoldDB" id="A0A1R4KG98"/>
<evidence type="ECO:0000256" key="1">
    <source>
        <dbReference type="ARBA" id="ARBA00006484"/>
    </source>
</evidence>
<dbReference type="PROSITE" id="PS00061">
    <property type="entry name" value="ADH_SHORT"/>
    <property type="match status" value="1"/>
</dbReference>
<dbReference type="Gene3D" id="3.40.50.720">
    <property type="entry name" value="NAD(P)-binding Rossmann-like Domain"/>
    <property type="match status" value="1"/>
</dbReference>
<keyword evidence="3" id="KW-0560">Oxidoreductase</keyword>
<dbReference type="InterPro" id="IPR057326">
    <property type="entry name" value="KR_dom"/>
</dbReference>
<dbReference type="OrthoDB" id="5115951at2"/>
<dbReference type="CDD" id="cd05233">
    <property type="entry name" value="SDR_c"/>
    <property type="match status" value="1"/>
</dbReference>
<accession>A0A1R4KG98</accession>
<evidence type="ECO:0000313" key="6">
    <source>
        <dbReference type="Proteomes" id="UP000188342"/>
    </source>
</evidence>
<protein>
    <submittedName>
        <fullName evidence="5">Oxidoreductase, short-chain dehydrogenase/reductase family</fullName>
    </submittedName>
</protein>
<dbReference type="RefSeq" id="WP_094765788.1">
    <property type="nucleotide sequence ID" value="NZ_FUKQ01000052.1"/>
</dbReference>
<comment type="similarity">
    <text evidence="1">Belongs to the short-chain dehydrogenases/reductases (SDR) family.</text>
</comment>
<keyword evidence="2" id="KW-0521">NADP</keyword>
<evidence type="ECO:0000256" key="3">
    <source>
        <dbReference type="ARBA" id="ARBA00023002"/>
    </source>
</evidence>
<keyword evidence="6" id="KW-1185">Reference proteome</keyword>
<evidence type="ECO:0000259" key="4">
    <source>
        <dbReference type="SMART" id="SM00822"/>
    </source>
</evidence>
<dbReference type="InterPro" id="IPR020904">
    <property type="entry name" value="Sc_DH/Rdtase_CS"/>
</dbReference>
<evidence type="ECO:0000256" key="2">
    <source>
        <dbReference type="ARBA" id="ARBA00022857"/>
    </source>
</evidence>